<evidence type="ECO:0000256" key="1">
    <source>
        <dbReference type="SAM" id="Phobius"/>
    </source>
</evidence>
<keyword evidence="1" id="KW-0472">Membrane</keyword>
<feature type="transmembrane region" description="Helical" evidence="1">
    <location>
        <begin position="37"/>
        <end position="60"/>
    </location>
</feature>
<protein>
    <submittedName>
        <fullName evidence="2">Flp pilus-assembly TadE/G-like family protein</fullName>
    </submittedName>
</protein>
<dbReference type="Proteomes" id="UP000655366">
    <property type="component" value="Unassembled WGS sequence"/>
</dbReference>
<dbReference type="RefSeq" id="WP_196395100.1">
    <property type="nucleotide sequence ID" value="NZ_JADNYM010000002.1"/>
</dbReference>
<organism evidence="2 3">
    <name type="scientific">Arthrobacter terrae</name>
    <dbReference type="NCBI Taxonomy" id="2935737"/>
    <lineage>
        <taxon>Bacteria</taxon>
        <taxon>Bacillati</taxon>
        <taxon>Actinomycetota</taxon>
        <taxon>Actinomycetes</taxon>
        <taxon>Micrococcales</taxon>
        <taxon>Micrococcaceae</taxon>
        <taxon>Arthrobacter</taxon>
    </lineage>
</organism>
<dbReference type="InterPro" id="IPR021202">
    <property type="entry name" value="Rv3654c-like"/>
</dbReference>
<gene>
    <name evidence="2" type="ORF">IV500_01730</name>
</gene>
<keyword evidence="3" id="KW-1185">Reference proteome</keyword>
<name>A0A931CLN7_9MICC</name>
<dbReference type="EMBL" id="JADNYM010000002">
    <property type="protein sequence ID" value="MBG0738156.1"/>
    <property type="molecule type" value="Genomic_DNA"/>
</dbReference>
<evidence type="ECO:0000313" key="3">
    <source>
        <dbReference type="Proteomes" id="UP000655366"/>
    </source>
</evidence>
<sequence length="145" mass="13995">MSGSRDAAVIGAGSAGTAAVGEPSARAGAGGGTEWGAGTVLMAGLAAVLLIFLAAVLLIVQAAVGASRAATAADLAALAGADAARELIPGQPCSVAADVAIRHHCVLVGCLIEGKDQDIVEIKTSIDLPGPWGNAEGHSRAGPPP</sequence>
<reference evidence="2 3" key="1">
    <citation type="submission" date="2020-11" db="EMBL/GenBank/DDBJ databases">
        <title>Arthrobacter antarcticus sp. nov., isolated from Antarctic Soil.</title>
        <authorList>
            <person name="Li J."/>
        </authorList>
    </citation>
    <scope>NUCLEOTIDE SEQUENCE [LARGE SCALE GENOMIC DNA]</scope>
    <source>
        <strain evidence="2 3">Z1-20</strain>
    </source>
</reference>
<keyword evidence="1" id="KW-1133">Transmembrane helix</keyword>
<comment type="caution">
    <text evidence="2">The sequence shown here is derived from an EMBL/GenBank/DDBJ whole genome shotgun (WGS) entry which is preliminary data.</text>
</comment>
<keyword evidence="1" id="KW-0812">Transmembrane</keyword>
<evidence type="ECO:0000313" key="2">
    <source>
        <dbReference type="EMBL" id="MBG0738156.1"/>
    </source>
</evidence>
<dbReference type="AlphaFoldDB" id="A0A931CLN7"/>
<dbReference type="NCBIfam" id="TIGR03816">
    <property type="entry name" value="tadE_like_DECH"/>
    <property type="match status" value="1"/>
</dbReference>
<accession>A0A931CLN7</accession>
<proteinExistence type="predicted"/>